<dbReference type="OrthoDB" id="5835829at2759"/>
<evidence type="ECO:0000256" key="2">
    <source>
        <dbReference type="ARBA" id="ARBA00022679"/>
    </source>
</evidence>
<evidence type="ECO:0000313" key="4">
    <source>
        <dbReference type="Proteomes" id="UP001085076"/>
    </source>
</evidence>
<dbReference type="Proteomes" id="UP001085076">
    <property type="component" value="Miscellaneous, Linkage group lg04"/>
</dbReference>
<dbReference type="Pfam" id="PF00201">
    <property type="entry name" value="UDPGT"/>
    <property type="match status" value="1"/>
</dbReference>
<name>A0A9D5CIL3_9LILI</name>
<dbReference type="GO" id="GO:0080043">
    <property type="term" value="F:quercetin 3-O-glucosyltransferase activity"/>
    <property type="evidence" value="ECO:0007669"/>
    <property type="project" value="TreeGrafter"/>
</dbReference>
<evidence type="ECO:0000313" key="3">
    <source>
        <dbReference type="EMBL" id="KAJ0973901.1"/>
    </source>
</evidence>
<dbReference type="EMBL" id="JAGGNH010000004">
    <property type="protein sequence ID" value="KAJ0973901.1"/>
    <property type="molecule type" value="Genomic_DNA"/>
</dbReference>
<comment type="similarity">
    <text evidence="1">Belongs to the UDP-glycosyltransferase family.</text>
</comment>
<dbReference type="InterPro" id="IPR002213">
    <property type="entry name" value="UDP_glucos_trans"/>
</dbReference>
<comment type="caution">
    <text evidence="3">The sequence shown here is derived from an EMBL/GenBank/DDBJ whole genome shotgun (WGS) entry which is preliminary data.</text>
</comment>
<sequence>MGRRPHALLLPYPAQGHVLPLMELAHRMVSHGFTITFINTSFNHARLLSAMPTLTCNSTNLSINFISIPDGLQPGDDRNHIANLCKALTTIMPLHLEELIIKMMHEQPEHDKPTCLIADESMAWAFDVAKKTGLRTAAFWPASATTFTNMRNIPKLIQDGIIHEHDGSAKTPGVIFRLSHGIPPMNVDHLSWNCFFNPESNKVIFHYVYSNSESIKNAEFAVGNSFYEAEKPVFDYLNSSKILPIGPLLSGRRFGKPAGIFWAEDTTCKAWLDEQDVNSVIYVAFGSLAILDERQFQELALGLELTGRPFLWVVRPDITGKAIIDLPKGFKDRIGDRGMVVQWSPQQDVLAHPAVSCFMSHCGWNSTMEGVSSGVPFLCWPYFADQHLNQTYICDVWKTGLKMIPDENNMITKEQIRDKVEELLGDGEMKKRALAMKEIAIKGVEKGGSSFENFNTFVSAIKQEV</sequence>
<proteinExistence type="inferred from homology"/>
<accession>A0A9D5CIL3</accession>
<dbReference type="PANTHER" id="PTHR11926">
    <property type="entry name" value="GLUCOSYL/GLUCURONOSYL TRANSFERASES"/>
    <property type="match status" value="1"/>
</dbReference>
<dbReference type="FunFam" id="3.40.50.2000:FF:000061">
    <property type="entry name" value="UDP-glycosyltransferase 83A1"/>
    <property type="match status" value="1"/>
</dbReference>
<protein>
    <submittedName>
        <fullName evidence="3">Uncharacterized protein</fullName>
    </submittedName>
</protein>
<dbReference type="SUPFAM" id="SSF53756">
    <property type="entry name" value="UDP-Glycosyltransferase/glycogen phosphorylase"/>
    <property type="match status" value="1"/>
</dbReference>
<keyword evidence="4" id="KW-1185">Reference proteome</keyword>
<dbReference type="AlphaFoldDB" id="A0A9D5CIL3"/>
<dbReference type="FunFam" id="3.40.50.2000:FF:000108">
    <property type="entry name" value="UDP-glycosyltransferase 83A1"/>
    <property type="match status" value="1"/>
</dbReference>
<reference evidence="3" key="1">
    <citation type="submission" date="2021-03" db="EMBL/GenBank/DDBJ databases">
        <authorList>
            <person name="Li Z."/>
            <person name="Yang C."/>
        </authorList>
    </citation>
    <scope>NUCLEOTIDE SEQUENCE</scope>
    <source>
        <strain evidence="3">Dzin_1.0</strain>
        <tissue evidence="3">Leaf</tissue>
    </source>
</reference>
<dbReference type="Gene3D" id="3.40.50.2000">
    <property type="entry name" value="Glycogen Phosphorylase B"/>
    <property type="match status" value="2"/>
</dbReference>
<dbReference type="CDD" id="cd03784">
    <property type="entry name" value="GT1_Gtf-like"/>
    <property type="match status" value="1"/>
</dbReference>
<dbReference type="GO" id="GO:0080044">
    <property type="term" value="F:quercetin 7-O-glucosyltransferase activity"/>
    <property type="evidence" value="ECO:0007669"/>
    <property type="project" value="TreeGrafter"/>
</dbReference>
<dbReference type="PANTHER" id="PTHR11926:SF1412">
    <property type="entry name" value="UDP-GLYCOSYLTRANSFERASE 83A1-LIKE"/>
    <property type="match status" value="1"/>
</dbReference>
<gene>
    <name evidence="3" type="ORF">J5N97_015866</name>
</gene>
<organism evidence="3 4">
    <name type="scientific">Dioscorea zingiberensis</name>
    <dbReference type="NCBI Taxonomy" id="325984"/>
    <lineage>
        <taxon>Eukaryota</taxon>
        <taxon>Viridiplantae</taxon>
        <taxon>Streptophyta</taxon>
        <taxon>Embryophyta</taxon>
        <taxon>Tracheophyta</taxon>
        <taxon>Spermatophyta</taxon>
        <taxon>Magnoliopsida</taxon>
        <taxon>Liliopsida</taxon>
        <taxon>Dioscoreales</taxon>
        <taxon>Dioscoreaceae</taxon>
        <taxon>Dioscorea</taxon>
    </lineage>
</organism>
<keyword evidence="2" id="KW-0808">Transferase</keyword>
<reference evidence="3" key="2">
    <citation type="journal article" date="2022" name="Hortic Res">
        <title>The genome of Dioscorea zingiberensis sheds light on the biosynthesis, origin and evolution of the medicinally important diosgenin saponins.</title>
        <authorList>
            <person name="Li Y."/>
            <person name="Tan C."/>
            <person name="Li Z."/>
            <person name="Guo J."/>
            <person name="Li S."/>
            <person name="Chen X."/>
            <person name="Wang C."/>
            <person name="Dai X."/>
            <person name="Yang H."/>
            <person name="Song W."/>
            <person name="Hou L."/>
            <person name="Xu J."/>
            <person name="Tong Z."/>
            <person name="Xu A."/>
            <person name="Yuan X."/>
            <person name="Wang W."/>
            <person name="Yang Q."/>
            <person name="Chen L."/>
            <person name="Sun Z."/>
            <person name="Wang K."/>
            <person name="Pan B."/>
            <person name="Chen J."/>
            <person name="Bao Y."/>
            <person name="Liu F."/>
            <person name="Qi X."/>
            <person name="Gang D.R."/>
            <person name="Wen J."/>
            <person name="Li J."/>
        </authorList>
    </citation>
    <scope>NUCLEOTIDE SEQUENCE</scope>
    <source>
        <strain evidence="3">Dzin_1.0</strain>
    </source>
</reference>
<evidence type="ECO:0000256" key="1">
    <source>
        <dbReference type="ARBA" id="ARBA00009995"/>
    </source>
</evidence>